<dbReference type="AlphaFoldDB" id="A0A5B8A4H2"/>
<evidence type="ECO:0000256" key="4">
    <source>
        <dbReference type="ARBA" id="ARBA00022960"/>
    </source>
</evidence>
<dbReference type="PROSITE" id="PS52029">
    <property type="entry name" value="LD_TPASE"/>
    <property type="match status" value="1"/>
</dbReference>
<dbReference type="OrthoDB" id="9778545at2"/>
<protein>
    <recommendedName>
        <fullName evidence="8">L,D-TPase catalytic domain-containing protein</fullName>
    </recommendedName>
</protein>
<comment type="pathway">
    <text evidence="1 7">Cell wall biogenesis; peptidoglycan biosynthesis.</text>
</comment>
<proteinExistence type="inferred from homology"/>
<dbReference type="InterPro" id="IPR038063">
    <property type="entry name" value="Transpep_catalytic_dom"/>
</dbReference>
<gene>
    <name evidence="9" type="ORF">FHG12_13425</name>
</gene>
<dbReference type="PANTHER" id="PTHR41533:SF2">
    <property type="entry name" value="BLR7131 PROTEIN"/>
    <property type="match status" value="1"/>
</dbReference>
<dbReference type="InterPro" id="IPR005490">
    <property type="entry name" value="LD_TPept_cat_dom"/>
</dbReference>
<evidence type="ECO:0000313" key="10">
    <source>
        <dbReference type="Proteomes" id="UP000305398"/>
    </source>
</evidence>
<evidence type="ECO:0000256" key="5">
    <source>
        <dbReference type="ARBA" id="ARBA00022984"/>
    </source>
</evidence>
<sequence length="491" mass="54763">MLHRIVLLVTSTLLSLLQCTEQQHPALTTPAHPTALATTPTEATVSQLIRAMLDTSALSRTAPGARPALQAGSYVHTFYGAEPAPAWTAGTDSITTEATAALTLLAQAKSYGLQPENYAILHLSSLRDSLRFAASAGRNARQARFDVALSDAVLRFMLDLHRGRLRMYTPSPLEKATKRVFQPADTLREALAARRVVAAVLACQPPTHEYQRLQKALAQWLREPVAPDSAYQQQSHYEQAALNLERWRWEAFAAPDYVLINLPAYELYVVSGDSVLRRHRIIIGKPQTPSPTLSSAISYFTLAPDWHVPRSIATKEILPRLQADAGYLARNNYALYDMRGRPLDPYQINWRQVTPASFAYTIRQSAGCDNALGNIVFRFANPYSVYLHDTPVRQLFAQPVRALSHGCIRVEQPMQLAAYLLQREGRAVNLPSEAECALQPRPQDVRLRQPMPLHIRYFTCAAEGGKLRFYNDVYRLDAGLRQALFAAAPKL</sequence>
<dbReference type="Pfam" id="PF03734">
    <property type="entry name" value="YkuD"/>
    <property type="match status" value="1"/>
</dbReference>
<dbReference type="InterPro" id="IPR052905">
    <property type="entry name" value="LD-transpeptidase_YkuD-like"/>
</dbReference>
<keyword evidence="6 7" id="KW-0961">Cell wall biogenesis/degradation</keyword>
<dbReference type="UniPathway" id="UPA00219"/>
<dbReference type="RefSeq" id="WP_139516216.1">
    <property type="nucleotide sequence ID" value="NZ_CP040896.1"/>
</dbReference>
<evidence type="ECO:0000256" key="6">
    <source>
        <dbReference type="ARBA" id="ARBA00023316"/>
    </source>
</evidence>
<keyword evidence="3" id="KW-0808">Transferase</keyword>
<evidence type="ECO:0000313" key="9">
    <source>
        <dbReference type="EMBL" id="QDA61042.1"/>
    </source>
</evidence>
<feature type="active site" description="Proton donor/acceptor" evidence="7">
    <location>
        <position position="388"/>
    </location>
</feature>
<dbReference type="InterPro" id="IPR045380">
    <property type="entry name" value="LD_TPept_scaffold_dom"/>
</dbReference>
<comment type="similarity">
    <text evidence="2">Belongs to the YkuD family.</text>
</comment>
<evidence type="ECO:0000256" key="2">
    <source>
        <dbReference type="ARBA" id="ARBA00005992"/>
    </source>
</evidence>
<keyword evidence="5 7" id="KW-0573">Peptidoglycan synthesis</keyword>
<dbReference type="Gene3D" id="2.40.440.10">
    <property type="entry name" value="L,D-transpeptidase catalytic domain-like"/>
    <property type="match status" value="1"/>
</dbReference>
<keyword evidence="10" id="KW-1185">Reference proteome</keyword>
<reference evidence="9 10" key="1">
    <citation type="submission" date="2019-06" db="EMBL/GenBank/DDBJ databases">
        <authorList>
            <person name="Srinivasan S."/>
        </authorList>
    </citation>
    <scope>NUCLEOTIDE SEQUENCE [LARGE SCALE GENOMIC DNA]</scope>
    <source>
        <strain evidence="9 10">17J68-5</strain>
    </source>
</reference>
<dbReference type="GO" id="GO:0004180">
    <property type="term" value="F:carboxypeptidase activity"/>
    <property type="evidence" value="ECO:0007669"/>
    <property type="project" value="UniProtKB-ARBA"/>
</dbReference>
<feature type="domain" description="L,D-TPase catalytic" evidence="8">
    <location>
        <begin position="256"/>
        <end position="431"/>
    </location>
</feature>
<dbReference type="GO" id="GO:0016740">
    <property type="term" value="F:transferase activity"/>
    <property type="evidence" value="ECO:0007669"/>
    <property type="project" value="UniProtKB-KW"/>
</dbReference>
<evidence type="ECO:0000259" key="8">
    <source>
        <dbReference type="PROSITE" id="PS52029"/>
    </source>
</evidence>
<feature type="active site" description="Nucleophile" evidence="7">
    <location>
        <position position="407"/>
    </location>
</feature>
<dbReference type="EMBL" id="CP040896">
    <property type="protein sequence ID" value="QDA61042.1"/>
    <property type="molecule type" value="Genomic_DNA"/>
</dbReference>
<dbReference type="Pfam" id="PF20142">
    <property type="entry name" value="Scaffold"/>
    <property type="match status" value="1"/>
</dbReference>
<dbReference type="GO" id="GO:0071555">
    <property type="term" value="P:cell wall organization"/>
    <property type="evidence" value="ECO:0007669"/>
    <property type="project" value="UniProtKB-UniRule"/>
</dbReference>
<dbReference type="Proteomes" id="UP000305398">
    <property type="component" value="Chromosome"/>
</dbReference>
<dbReference type="PANTHER" id="PTHR41533">
    <property type="entry name" value="L,D-TRANSPEPTIDASE HI_1667-RELATED"/>
    <property type="match status" value="1"/>
</dbReference>
<dbReference type="KEGG" id="hyj:FHG12_13425"/>
<dbReference type="GO" id="GO:0008360">
    <property type="term" value="P:regulation of cell shape"/>
    <property type="evidence" value="ECO:0007669"/>
    <property type="project" value="UniProtKB-UniRule"/>
</dbReference>
<name>A0A5B8A4H2_9BACT</name>
<evidence type="ECO:0000256" key="7">
    <source>
        <dbReference type="PROSITE-ProRule" id="PRU01373"/>
    </source>
</evidence>
<organism evidence="9 10">
    <name type="scientific">Hymenobacter jejuensis</name>
    <dbReference type="NCBI Taxonomy" id="2502781"/>
    <lineage>
        <taxon>Bacteria</taxon>
        <taxon>Pseudomonadati</taxon>
        <taxon>Bacteroidota</taxon>
        <taxon>Cytophagia</taxon>
        <taxon>Cytophagales</taxon>
        <taxon>Hymenobacteraceae</taxon>
        <taxon>Hymenobacter</taxon>
    </lineage>
</organism>
<dbReference type="GO" id="GO:0009252">
    <property type="term" value="P:peptidoglycan biosynthetic process"/>
    <property type="evidence" value="ECO:0007669"/>
    <property type="project" value="UniProtKB-UniPathway"/>
</dbReference>
<evidence type="ECO:0000256" key="3">
    <source>
        <dbReference type="ARBA" id="ARBA00022679"/>
    </source>
</evidence>
<accession>A0A5B8A4H2</accession>
<dbReference type="CDD" id="cd16913">
    <property type="entry name" value="YkuD_like"/>
    <property type="match status" value="1"/>
</dbReference>
<evidence type="ECO:0000256" key="1">
    <source>
        <dbReference type="ARBA" id="ARBA00004752"/>
    </source>
</evidence>
<dbReference type="SUPFAM" id="SSF141523">
    <property type="entry name" value="L,D-transpeptidase catalytic domain-like"/>
    <property type="match status" value="1"/>
</dbReference>
<keyword evidence="4 7" id="KW-0133">Cell shape</keyword>